<dbReference type="InterPro" id="IPR029032">
    <property type="entry name" value="AhpD-like"/>
</dbReference>
<dbReference type="CDD" id="cd02233">
    <property type="entry name" value="cupin_HNL-like"/>
    <property type="match status" value="1"/>
</dbReference>
<dbReference type="Pfam" id="PF07883">
    <property type="entry name" value="Cupin_2"/>
    <property type="match status" value="1"/>
</dbReference>
<dbReference type="Pfam" id="PF02627">
    <property type="entry name" value="CMD"/>
    <property type="match status" value="1"/>
</dbReference>
<dbReference type="SUPFAM" id="SSF51182">
    <property type="entry name" value="RmlC-like cupins"/>
    <property type="match status" value="1"/>
</dbReference>
<feature type="signal peptide" evidence="1">
    <location>
        <begin position="1"/>
        <end position="20"/>
    </location>
</feature>
<name>A0A6C2CNU1_9RHOO</name>
<dbReference type="RefSeq" id="WP_148579912.1">
    <property type="nucleotide sequence ID" value="NZ_SDKK01000014.1"/>
</dbReference>
<comment type="caution">
    <text evidence="4">The sequence shown here is derived from an EMBL/GenBank/DDBJ whole genome shotgun (WGS) entry which is preliminary data.</text>
</comment>
<dbReference type="InterPro" id="IPR013096">
    <property type="entry name" value="Cupin_2"/>
</dbReference>
<dbReference type="InterPro" id="IPR047263">
    <property type="entry name" value="HNL-like_cupin"/>
</dbReference>
<dbReference type="InterPro" id="IPR011051">
    <property type="entry name" value="RmlC_Cupin_sf"/>
</dbReference>
<dbReference type="InterPro" id="IPR014710">
    <property type="entry name" value="RmlC-like_jellyroll"/>
</dbReference>
<dbReference type="Proteomes" id="UP000389128">
    <property type="component" value="Unassembled WGS sequence"/>
</dbReference>
<keyword evidence="1" id="KW-0732">Signal</keyword>
<keyword evidence="5" id="KW-1185">Reference proteome</keyword>
<evidence type="ECO:0000259" key="2">
    <source>
        <dbReference type="Pfam" id="PF02627"/>
    </source>
</evidence>
<evidence type="ECO:0000313" key="4">
    <source>
        <dbReference type="EMBL" id="TYC55052.1"/>
    </source>
</evidence>
<dbReference type="PROSITE" id="PS51257">
    <property type="entry name" value="PROKAR_LIPOPROTEIN"/>
    <property type="match status" value="1"/>
</dbReference>
<organism evidence="4 5">
    <name type="scientific">Zoogloea oleivorans</name>
    <dbReference type="NCBI Taxonomy" id="1552750"/>
    <lineage>
        <taxon>Bacteria</taxon>
        <taxon>Pseudomonadati</taxon>
        <taxon>Pseudomonadota</taxon>
        <taxon>Betaproteobacteria</taxon>
        <taxon>Rhodocyclales</taxon>
        <taxon>Zoogloeaceae</taxon>
        <taxon>Zoogloea</taxon>
    </lineage>
</organism>
<dbReference type="InterPro" id="IPR003779">
    <property type="entry name" value="CMD-like"/>
</dbReference>
<feature type="domain" description="Carboxymuconolactone decarboxylase-like" evidence="2">
    <location>
        <begin position="183"/>
        <end position="267"/>
    </location>
</feature>
<evidence type="ECO:0000313" key="5">
    <source>
        <dbReference type="Proteomes" id="UP000389128"/>
    </source>
</evidence>
<reference evidence="4 5" key="1">
    <citation type="submission" date="2019-01" db="EMBL/GenBank/DDBJ databases">
        <title>Zoogloea oleivorans genome sequencing and assembly.</title>
        <authorList>
            <person name="Tancsics A."/>
            <person name="Farkas M."/>
            <person name="Kriszt B."/>
            <person name="Maroti G."/>
            <person name="Horvath B."/>
        </authorList>
    </citation>
    <scope>NUCLEOTIDE SEQUENCE [LARGE SCALE GENOMIC DNA]</scope>
    <source>
        <strain evidence="4 5">Buc</strain>
    </source>
</reference>
<sequence>MSAKPICLIALAVISSCALAQEHDLPPSAVVSREATRPVTQGASDRFTGNARITSLFSANAPSRVTGGQVTFEPGARTAWHSHPLGQTLIVTAGTGRIQFRGGAVQEIRTGDVVSIPPATRHWHGASPGSSMTHIAIQEQVDGNTAEWFEKVTDEQYGIAAATTPPAPDKNSRAQQLFGEIAPKFAELTDKVLYADVWERPGLSKRDRSLITVSALIALNRPDQLRSHLGLASQNGLTREELAEAITHLAFYSGWPSSVSAATIAKDVLLPAK</sequence>
<feature type="chain" id="PRO_5025634110" evidence="1">
    <location>
        <begin position="21"/>
        <end position="273"/>
    </location>
</feature>
<dbReference type="AlphaFoldDB" id="A0A6C2CNU1"/>
<evidence type="ECO:0000256" key="1">
    <source>
        <dbReference type="SAM" id="SignalP"/>
    </source>
</evidence>
<feature type="domain" description="Cupin type-2" evidence="3">
    <location>
        <begin position="70"/>
        <end position="126"/>
    </location>
</feature>
<dbReference type="PANTHER" id="PTHR43698:SF1">
    <property type="entry name" value="BLL4564 PROTEIN"/>
    <property type="match status" value="1"/>
</dbReference>
<dbReference type="Gene3D" id="2.60.120.10">
    <property type="entry name" value="Jelly Rolls"/>
    <property type="match status" value="1"/>
</dbReference>
<dbReference type="OrthoDB" id="9801400at2"/>
<dbReference type="Gene3D" id="1.20.1290.10">
    <property type="entry name" value="AhpD-like"/>
    <property type="match status" value="1"/>
</dbReference>
<dbReference type="EMBL" id="SDKK01000014">
    <property type="protein sequence ID" value="TYC55052.1"/>
    <property type="molecule type" value="Genomic_DNA"/>
</dbReference>
<dbReference type="GO" id="GO:0051920">
    <property type="term" value="F:peroxiredoxin activity"/>
    <property type="evidence" value="ECO:0007669"/>
    <property type="project" value="InterPro"/>
</dbReference>
<dbReference type="SUPFAM" id="SSF69118">
    <property type="entry name" value="AhpD-like"/>
    <property type="match status" value="1"/>
</dbReference>
<proteinExistence type="predicted"/>
<gene>
    <name evidence="4" type="ORF">ETQ85_15110</name>
</gene>
<evidence type="ECO:0000259" key="3">
    <source>
        <dbReference type="Pfam" id="PF07883"/>
    </source>
</evidence>
<accession>A0A6C2CNU1</accession>
<dbReference type="PANTHER" id="PTHR43698">
    <property type="entry name" value="RIBD C-TERMINAL DOMAIN CONTAINING PROTEIN"/>
    <property type="match status" value="1"/>
</dbReference>
<protein>
    <submittedName>
        <fullName evidence="4">Cupin domain-containing protein</fullName>
    </submittedName>
</protein>